<dbReference type="EMBL" id="QGGP01000002">
    <property type="protein sequence ID" value="PWK19869.1"/>
    <property type="molecule type" value="Genomic_DNA"/>
</dbReference>
<gene>
    <name evidence="2" type="ORF">LX78_01219</name>
</gene>
<reference evidence="2 3" key="1">
    <citation type="submission" date="2018-05" db="EMBL/GenBank/DDBJ databases">
        <title>Genomic Encyclopedia of Archaeal and Bacterial Type Strains, Phase II (KMG-II): from individual species to whole genera.</title>
        <authorList>
            <person name="Goeker M."/>
        </authorList>
    </citation>
    <scope>NUCLEOTIDE SEQUENCE [LARGE SCALE GENOMIC DNA]</scope>
    <source>
        <strain evidence="2 3">DSM 22637</strain>
    </source>
</reference>
<feature type="transmembrane region" description="Helical" evidence="1">
    <location>
        <begin position="48"/>
        <end position="69"/>
    </location>
</feature>
<accession>A0A316DRS6</accession>
<dbReference type="Proteomes" id="UP000245430">
    <property type="component" value="Unassembled WGS sequence"/>
</dbReference>
<proteinExistence type="predicted"/>
<sequence length="76" mass="8413">MYLCVLPIIAGIADYFENIGIIVMLNSYPDITETTVSTTNMFSIIKSVSTSVFFISLILILILVAIKFLKKSMSTT</sequence>
<keyword evidence="1" id="KW-0472">Membrane</keyword>
<dbReference type="AlphaFoldDB" id="A0A316DRS6"/>
<protein>
    <submittedName>
        <fullName evidence="2">Uncharacterized protein</fullName>
    </submittedName>
</protein>
<organism evidence="2 3">
    <name type="scientific">Xanthomarina spongicola</name>
    <dbReference type="NCBI Taxonomy" id="570520"/>
    <lineage>
        <taxon>Bacteria</taxon>
        <taxon>Pseudomonadati</taxon>
        <taxon>Bacteroidota</taxon>
        <taxon>Flavobacteriia</taxon>
        <taxon>Flavobacteriales</taxon>
        <taxon>Flavobacteriaceae</taxon>
        <taxon>Xanthomarina</taxon>
    </lineage>
</organism>
<evidence type="ECO:0000256" key="1">
    <source>
        <dbReference type="SAM" id="Phobius"/>
    </source>
</evidence>
<evidence type="ECO:0000313" key="2">
    <source>
        <dbReference type="EMBL" id="PWK19869.1"/>
    </source>
</evidence>
<keyword evidence="3" id="KW-1185">Reference proteome</keyword>
<keyword evidence="1" id="KW-1133">Transmembrane helix</keyword>
<name>A0A316DRS6_9FLAO</name>
<keyword evidence="1" id="KW-0812">Transmembrane</keyword>
<evidence type="ECO:0000313" key="3">
    <source>
        <dbReference type="Proteomes" id="UP000245430"/>
    </source>
</evidence>
<comment type="caution">
    <text evidence="2">The sequence shown here is derived from an EMBL/GenBank/DDBJ whole genome shotgun (WGS) entry which is preliminary data.</text>
</comment>